<name>A0AAE1LT93_9NEOP</name>
<feature type="compositionally biased region" description="Basic and acidic residues" evidence="2">
    <location>
        <begin position="9"/>
        <end position="19"/>
    </location>
</feature>
<organism evidence="3 4">
    <name type="scientific">Frankliniella fusca</name>
    <dbReference type="NCBI Taxonomy" id="407009"/>
    <lineage>
        <taxon>Eukaryota</taxon>
        <taxon>Metazoa</taxon>
        <taxon>Ecdysozoa</taxon>
        <taxon>Arthropoda</taxon>
        <taxon>Hexapoda</taxon>
        <taxon>Insecta</taxon>
        <taxon>Pterygota</taxon>
        <taxon>Neoptera</taxon>
        <taxon>Paraneoptera</taxon>
        <taxon>Thysanoptera</taxon>
        <taxon>Terebrantia</taxon>
        <taxon>Thripoidea</taxon>
        <taxon>Thripidae</taxon>
        <taxon>Frankliniella</taxon>
    </lineage>
</organism>
<dbReference type="AlphaFoldDB" id="A0AAE1LT93"/>
<reference evidence="3" key="1">
    <citation type="submission" date="2021-07" db="EMBL/GenBank/DDBJ databases">
        <authorList>
            <person name="Catto M.A."/>
            <person name="Jacobson A."/>
            <person name="Kennedy G."/>
            <person name="Labadie P."/>
            <person name="Hunt B.G."/>
            <person name="Srinivasan R."/>
        </authorList>
    </citation>
    <scope>NUCLEOTIDE SEQUENCE</scope>
    <source>
        <strain evidence="3">PL_HMW_Pooled</strain>
        <tissue evidence="3">Head</tissue>
    </source>
</reference>
<proteinExistence type="predicted"/>
<accession>A0AAE1LT93</accession>
<protein>
    <submittedName>
        <fullName evidence="3">Non-structural protein 1</fullName>
    </submittedName>
</protein>
<reference evidence="3" key="2">
    <citation type="journal article" date="2023" name="BMC Genomics">
        <title>Pest status, molecular evolution, and epigenetic factors derived from the genome assembly of Frankliniella fusca, a thysanopteran phytovirus vector.</title>
        <authorList>
            <person name="Catto M.A."/>
            <person name="Labadie P.E."/>
            <person name="Jacobson A.L."/>
            <person name="Kennedy G.G."/>
            <person name="Srinivasan R."/>
            <person name="Hunt B.G."/>
        </authorList>
    </citation>
    <scope>NUCLEOTIDE SEQUENCE</scope>
    <source>
        <strain evidence="3">PL_HMW_Pooled</strain>
    </source>
</reference>
<dbReference type="EMBL" id="JAHWGI010001420">
    <property type="protein sequence ID" value="KAK3931248.1"/>
    <property type="molecule type" value="Genomic_DNA"/>
</dbReference>
<dbReference type="Proteomes" id="UP001219518">
    <property type="component" value="Unassembled WGS sequence"/>
</dbReference>
<comment type="caution">
    <text evidence="3">The sequence shown here is derived from an EMBL/GenBank/DDBJ whole genome shotgun (WGS) entry which is preliminary data.</text>
</comment>
<keyword evidence="1" id="KW-0175">Coiled coil</keyword>
<feature type="region of interest" description="Disordered" evidence="2">
    <location>
        <begin position="1"/>
        <end position="22"/>
    </location>
</feature>
<keyword evidence="4" id="KW-1185">Reference proteome</keyword>
<evidence type="ECO:0000256" key="2">
    <source>
        <dbReference type="SAM" id="MobiDB-lite"/>
    </source>
</evidence>
<gene>
    <name evidence="3" type="ORF">KUF71_025392</name>
</gene>
<evidence type="ECO:0000256" key="1">
    <source>
        <dbReference type="SAM" id="Coils"/>
    </source>
</evidence>
<evidence type="ECO:0000313" key="4">
    <source>
        <dbReference type="Proteomes" id="UP001219518"/>
    </source>
</evidence>
<sequence>MKRNKHKKSVEEKMSDMRSKIKVHAKAASRLMKRVDAMKGEMEDLMKSLRKTNAAKVESLILTLPEEQRPLVQACFDAAKFHNKQIESTLQIGFMNAF</sequence>
<evidence type="ECO:0000313" key="3">
    <source>
        <dbReference type="EMBL" id="KAK3931248.1"/>
    </source>
</evidence>
<feature type="coiled-coil region" evidence="1">
    <location>
        <begin position="28"/>
        <end position="55"/>
    </location>
</feature>